<organism evidence="2 3">
    <name type="scientific">Hyaloscypha bicolor E</name>
    <dbReference type="NCBI Taxonomy" id="1095630"/>
    <lineage>
        <taxon>Eukaryota</taxon>
        <taxon>Fungi</taxon>
        <taxon>Dikarya</taxon>
        <taxon>Ascomycota</taxon>
        <taxon>Pezizomycotina</taxon>
        <taxon>Leotiomycetes</taxon>
        <taxon>Helotiales</taxon>
        <taxon>Hyaloscyphaceae</taxon>
        <taxon>Hyaloscypha</taxon>
        <taxon>Hyaloscypha bicolor</taxon>
    </lineage>
</organism>
<dbReference type="PROSITE" id="PS50011">
    <property type="entry name" value="PROTEIN_KINASE_DOM"/>
    <property type="match status" value="1"/>
</dbReference>
<evidence type="ECO:0000313" key="2">
    <source>
        <dbReference type="EMBL" id="PMD64697.1"/>
    </source>
</evidence>
<dbReference type="OrthoDB" id="4062651at2759"/>
<dbReference type="EMBL" id="KZ613747">
    <property type="protein sequence ID" value="PMD64697.1"/>
    <property type="molecule type" value="Genomic_DNA"/>
</dbReference>
<dbReference type="Gene3D" id="1.10.510.10">
    <property type="entry name" value="Transferase(Phosphotransferase) domain 1"/>
    <property type="match status" value="2"/>
</dbReference>
<dbReference type="CDD" id="cd00180">
    <property type="entry name" value="PKc"/>
    <property type="match status" value="1"/>
</dbReference>
<dbReference type="InParanoid" id="A0A2J6TNU6"/>
<dbReference type="Pfam" id="PF00069">
    <property type="entry name" value="Pkinase"/>
    <property type="match status" value="1"/>
</dbReference>
<name>A0A2J6TNU6_9HELO</name>
<keyword evidence="2" id="KW-0808">Transferase</keyword>
<accession>A0A2J6TNU6</accession>
<dbReference type="GO" id="GO:0005524">
    <property type="term" value="F:ATP binding"/>
    <property type="evidence" value="ECO:0007669"/>
    <property type="project" value="InterPro"/>
</dbReference>
<feature type="domain" description="Protein kinase" evidence="1">
    <location>
        <begin position="144"/>
        <end position="455"/>
    </location>
</feature>
<dbReference type="PANTHER" id="PTHR37542">
    <property type="entry name" value="HELO DOMAIN-CONTAINING PROTEIN-RELATED"/>
    <property type="match status" value="1"/>
</dbReference>
<dbReference type="Proteomes" id="UP000235371">
    <property type="component" value="Unassembled WGS sequence"/>
</dbReference>
<dbReference type="PANTHER" id="PTHR37542:SF3">
    <property type="entry name" value="PRION-INHIBITION AND PROPAGATION HELO DOMAIN-CONTAINING PROTEIN"/>
    <property type="match status" value="1"/>
</dbReference>
<dbReference type="InterPro" id="IPR000719">
    <property type="entry name" value="Prot_kinase_dom"/>
</dbReference>
<evidence type="ECO:0000259" key="1">
    <source>
        <dbReference type="PROSITE" id="PS50011"/>
    </source>
</evidence>
<dbReference type="InterPro" id="IPR011009">
    <property type="entry name" value="Kinase-like_dom_sf"/>
</dbReference>
<dbReference type="GO" id="GO:0004672">
    <property type="term" value="F:protein kinase activity"/>
    <property type="evidence" value="ECO:0007669"/>
    <property type="project" value="InterPro"/>
</dbReference>
<sequence>MADICAELDALEIENFEHKYFIPLSKLENLFTRDRIMDLLQQQQIQFYDRTEITKAVLNNGLRLFATLATIRRIHLIVSFLKTDYFSGGQFDSKLPMTEPSLEDILRDSDISLQFYRKQWRFLAPVLREDQPHRELDDRTILPYLSSETVAHGGFAKILKIRVDSSHHQISDTEKEIDLICKQVVRPKHGSTIEKDYAHELHLLSSLRCLKHPNIVKLITAYTKGPTYNFLLPVADSDLKSLLLSNSRLPGFQTDDQIFNSLWGLSSALEAVHEYFENEFNVRQIGCHYDIKPRNILCYQGRFVLSDFGLSKLIPEDDDSRSLFEQGEGCYLAPECEPSDQDFKPGLIGRSSDIWSLGCVLAEIFAYLSGGPGGGPKMVAYFYEKRKIKLGPSICHHFHGVNDINPEVTNFLDRFSTQLAHEERFKSLACVVKASLQFEPDKRPKVSKISQRLFHLAQRHLLEKACSTLEYCIRPRNLELQIELQRLRIWGDAFGLATDWEHMPYHDWWAKPRSQKEYQSTQDILQRCQVEVDFVAEQLAQDSTPPYPLSYNLQKLLDQLWNMQSSGVHRDMLSRLEEVMLQHYSTATQNDLQLAVEEGGGSAFNYRHIASLVTMKEVTSALIQRNSSDMDLSVDQSVLRLPVAELHHHSIKTDETTGKRMLIEYMEYETSWASRTDELLKRVNAIAFLRRHGKINEIFPVLKCIGFYHDAVRSQFGIVYEFPLLAKNTDPQTLAQAVNDTQSRTKQPSLTEKFKLASNLVSYILDFHRAGWLHKSICSFNIIYFNNAFDSLEESFRYPFFIGFNHSRLNDENAFSTLSGPQEEYQHPVYRRNIIKYTDDSQSPNSRFRQEFDYYSAGLVLLEIALWKDLKGILQSIRGTPEKVHEHLLKTHIKIVKSYMGELYGEAVRHCLSCYSDDKSNPEEVRSNFSKKVVIPISQCLL</sequence>
<dbReference type="SMART" id="SM00220">
    <property type="entry name" value="S_TKc"/>
    <property type="match status" value="1"/>
</dbReference>
<dbReference type="GeneID" id="36585852"/>
<protein>
    <submittedName>
        <fullName evidence="2">Kinase-like protein</fullName>
    </submittedName>
</protein>
<keyword evidence="3" id="KW-1185">Reference proteome</keyword>
<dbReference type="SUPFAM" id="SSF56112">
    <property type="entry name" value="Protein kinase-like (PK-like)"/>
    <property type="match status" value="2"/>
</dbReference>
<evidence type="ECO:0000313" key="3">
    <source>
        <dbReference type="Proteomes" id="UP000235371"/>
    </source>
</evidence>
<proteinExistence type="predicted"/>
<keyword evidence="2" id="KW-0418">Kinase</keyword>
<dbReference type="RefSeq" id="XP_024741601.1">
    <property type="nucleotide sequence ID" value="XM_024877775.1"/>
</dbReference>
<reference evidence="2 3" key="1">
    <citation type="submission" date="2016-04" db="EMBL/GenBank/DDBJ databases">
        <title>A degradative enzymes factory behind the ericoid mycorrhizal symbiosis.</title>
        <authorList>
            <consortium name="DOE Joint Genome Institute"/>
            <person name="Martino E."/>
            <person name="Morin E."/>
            <person name="Grelet G."/>
            <person name="Kuo A."/>
            <person name="Kohler A."/>
            <person name="Daghino S."/>
            <person name="Barry K."/>
            <person name="Choi C."/>
            <person name="Cichocki N."/>
            <person name="Clum A."/>
            <person name="Copeland A."/>
            <person name="Hainaut M."/>
            <person name="Haridas S."/>
            <person name="Labutti K."/>
            <person name="Lindquist E."/>
            <person name="Lipzen A."/>
            <person name="Khouja H.-R."/>
            <person name="Murat C."/>
            <person name="Ohm R."/>
            <person name="Olson A."/>
            <person name="Spatafora J."/>
            <person name="Veneault-Fourrey C."/>
            <person name="Henrissat B."/>
            <person name="Grigoriev I."/>
            <person name="Martin F."/>
            <person name="Perotto S."/>
        </authorList>
    </citation>
    <scope>NUCLEOTIDE SEQUENCE [LARGE SCALE GENOMIC DNA]</scope>
    <source>
        <strain evidence="2 3">E</strain>
    </source>
</reference>
<gene>
    <name evidence="2" type="ORF">K444DRAFT_582117</name>
</gene>
<dbReference type="AlphaFoldDB" id="A0A2J6TNU6"/>